<comment type="similarity">
    <text evidence="1 5 6">Belongs to the bacterial ribosomal protein bS21 family.</text>
</comment>
<dbReference type="EMBL" id="CP006939">
    <property type="protein sequence ID" value="AHC15026.1"/>
    <property type="molecule type" value="Genomic_DNA"/>
</dbReference>
<keyword evidence="3 5" id="KW-0687">Ribonucleoprotein</keyword>
<dbReference type="PATRIC" id="fig|1307761.3.peg.1636"/>
<dbReference type="AlphaFoldDB" id="V5WIQ8"/>
<evidence type="ECO:0000256" key="1">
    <source>
        <dbReference type="ARBA" id="ARBA00006640"/>
    </source>
</evidence>
<reference evidence="7 8" key="1">
    <citation type="journal article" date="2015" name="Stand. Genomic Sci.">
        <title>Complete genome sequence and description of Salinispira pacifica gen. nov., sp. nov., a novel spirochaete isolated form a hypersaline microbial mat.</title>
        <authorList>
            <person name="Ben Hania W."/>
            <person name="Joseph M."/>
            <person name="Schumann P."/>
            <person name="Bunk B."/>
            <person name="Fiebig A."/>
            <person name="Sproer C."/>
            <person name="Klenk H.P."/>
            <person name="Fardeau M.L."/>
            <person name="Spring S."/>
        </authorList>
    </citation>
    <scope>NUCLEOTIDE SEQUENCE [LARGE SCALE GENOMIC DNA]</scope>
    <source>
        <strain evidence="7 8">L21-RPul-D2</strain>
    </source>
</reference>
<dbReference type="GO" id="GO:1990904">
    <property type="term" value="C:ribonucleoprotein complex"/>
    <property type="evidence" value="ECO:0007669"/>
    <property type="project" value="UniProtKB-KW"/>
</dbReference>
<dbReference type="Gene3D" id="1.20.5.1150">
    <property type="entry name" value="Ribosomal protein S8"/>
    <property type="match status" value="1"/>
</dbReference>
<dbReference type="GO" id="GO:0005840">
    <property type="term" value="C:ribosome"/>
    <property type="evidence" value="ECO:0007669"/>
    <property type="project" value="UniProtKB-KW"/>
</dbReference>
<gene>
    <name evidence="5" type="primary">rpsU</name>
    <name evidence="7" type="ORF">L21SP2_1641</name>
</gene>
<evidence type="ECO:0000256" key="3">
    <source>
        <dbReference type="ARBA" id="ARBA00023274"/>
    </source>
</evidence>
<dbReference type="InterPro" id="IPR001911">
    <property type="entry name" value="Ribosomal_bS21"/>
</dbReference>
<proteinExistence type="inferred from homology"/>
<dbReference type="Pfam" id="PF01165">
    <property type="entry name" value="Ribosomal_S21"/>
    <property type="match status" value="1"/>
</dbReference>
<protein>
    <recommendedName>
        <fullName evidence="4 5">Small ribosomal subunit protein bS21</fullName>
    </recommendedName>
</protein>
<evidence type="ECO:0000256" key="6">
    <source>
        <dbReference type="RuleBase" id="RU000667"/>
    </source>
</evidence>
<evidence type="ECO:0000256" key="4">
    <source>
        <dbReference type="ARBA" id="ARBA00035135"/>
    </source>
</evidence>
<dbReference type="NCBIfam" id="TIGR00030">
    <property type="entry name" value="S21p"/>
    <property type="match status" value="1"/>
</dbReference>
<dbReference type="KEGG" id="slr:L21SP2_1641"/>
<accession>V5WIQ8</accession>
<evidence type="ECO:0000313" key="7">
    <source>
        <dbReference type="EMBL" id="AHC15026.1"/>
    </source>
</evidence>
<dbReference type="PANTHER" id="PTHR21109:SF0">
    <property type="entry name" value="SMALL RIBOSOMAL SUBUNIT PROTEIN BS21M"/>
    <property type="match status" value="1"/>
</dbReference>
<dbReference type="GO" id="GO:0003735">
    <property type="term" value="F:structural constituent of ribosome"/>
    <property type="evidence" value="ECO:0007669"/>
    <property type="project" value="InterPro"/>
</dbReference>
<dbReference type="STRING" id="1307761.L21SP2_1641"/>
<sequence>MVITIAFIKVDEGENLEKTIKRFKRMVEKEGIIREWKKREYYEKPSTIKNRKRKALERKIQKKMRKLQNMKNY</sequence>
<dbReference type="PANTHER" id="PTHR21109">
    <property type="entry name" value="MITOCHONDRIAL 28S RIBOSOMAL PROTEIN S21"/>
    <property type="match status" value="1"/>
</dbReference>
<dbReference type="GO" id="GO:0006412">
    <property type="term" value="P:translation"/>
    <property type="evidence" value="ECO:0007669"/>
    <property type="project" value="UniProtKB-UniRule"/>
</dbReference>
<dbReference type="InterPro" id="IPR038380">
    <property type="entry name" value="Ribosomal_bS21_sf"/>
</dbReference>
<keyword evidence="2 5" id="KW-0689">Ribosomal protein</keyword>
<dbReference type="HAMAP" id="MF_00358">
    <property type="entry name" value="Ribosomal_bS21"/>
    <property type="match status" value="1"/>
</dbReference>
<dbReference type="HOGENOM" id="CLU_159258_1_2_12"/>
<keyword evidence="8" id="KW-1185">Reference proteome</keyword>
<organism evidence="7 8">
    <name type="scientific">Salinispira pacifica</name>
    <dbReference type="NCBI Taxonomy" id="1307761"/>
    <lineage>
        <taxon>Bacteria</taxon>
        <taxon>Pseudomonadati</taxon>
        <taxon>Spirochaetota</taxon>
        <taxon>Spirochaetia</taxon>
        <taxon>Spirochaetales</taxon>
        <taxon>Spirochaetaceae</taxon>
        <taxon>Salinispira</taxon>
    </lineage>
</organism>
<evidence type="ECO:0000256" key="5">
    <source>
        <dbReference type="HAMAP-Rule" id="MF_00358"/>
    </source>
</evidence>
<dbReference type="Proteomes" id="UP000018680">
    <property type="component" value="Chromosome"/>
</dbReference>
<dbReference type="eggNOG" id="COG0828">
    <property type="taxonomic scope" value="Bacteria"/>
</dbReference>
<dbReference type="PRINTS" id="PR00976">
    <property type="entry name" value="RIBOSOMALS21"/>
</dbReference>
<evidence type="ECO:0000256" key="2">
    <source>
        <dbReference type="ARBA" id="ARBA00022980"/>
    </source>
</evidence>
<evidence type="ECO:0000313" key="8">
    <source>
        <dbReference type="Proteomes" id="UP000018680"/>
    </source>
</evidence>
<name>V5WIQ8_9SPIO</name>